<feature type="compositionally biased region" description="Low complexity" evidence="1">
    <location>
        <begin position="172"/>
        <end position="181"/>
    </location>
</feature>
<protein>
    <submittedName>
        <fullName evidence="2">Uncharacterized protein</fullName>
    </submittedName>
</protein>
<name>A0A8H7ZP31_9FUNG</name>
<reference evidence="2 3" key="1">
    <citation type="journal article" name="Sci. Rep.">
        <title>Genome-scale phylogenetic analyses confirm Olpidium as the closest living zoosporic fungus to the non-flagellated, terrestrial fungi.</title>
        <authorList>
            <person name="Chang Y."/>
            <person name="Rochon D."/>
            <person name="Sekimoto S."/>
            <person name="Wang Y."/>
            <person name="Chovatia M."/>
            <person name="Sandor L."/>
            <person name="Salamov A."/>
            <person name="Grigoriev I.V."/>
            <person name="Stajich J.E."/>
            <person name="Spatafora J.W."/>
        </authorList>
    </citation>
    <scope>NUCLEOTIDE SEQUENCE [LARGE SCALE GENOMIC DNA]</scope>
    <source>
        <strain evidence="2">S191</strain>
    </source>
</reference>
<gene>
    <name evidence="2" type="ORF">BJ554DRAFT_3598</name>
</gene>
<sequence>DGSAVTNEVAVKDGKVDLAPGEENPAGDIADITQLKDAIVTTSVAPLSPAHKRPTDATTNLSAVASILRGDLDAHAAPLAISEVAVENERVNLTTAGTDVTNNMPEIAHLKDATTETPAAPSIPVNDPQVVADAAPLATSEAAQGKAKETENPPPKREVEPNPFKKNRSAKQQQQRQQQQQHGLGCFGLPRNAPGGRSNESQRAAAAHQHAARLRTPAALACLSEQSLIAEGWAQPSLRRPLSGPPLPPTPHHRAKEFPW</sequence>
<feature type="region of interest" description="Disordered" evidence="1">
    <location>
        <begin position="140"/>
        <end position="213"/>
    </location>
</feature>
<feature type="non-terminal residue" evidence="2">
    <location>
        <position position="1"/>
    </location>
</feature>
<feature type="compositionally biased region" description="Basic residues" evidence="1">
    <location>
        <begin position="251"/>
        <end position="260"/>
    </location>
</feature>
<comment type="caution">
    <text evidence="2">The sequence shown here is derived from an EMBL/GenBank/DDBJ whole genome shotgun (WGS) entry which is preliminary data.</text>
</comment>
<accession>A0A8H7ZP31</accession>
<proteinExistence type="predicted"/>
<keyword evidence="3" id="KW-1185">Reference proteome</keyword>
<evidence type="ECO:0000313" key="3">
    <source>
        <dbReference type="Proteomes" id="UP000673691"/>
    </source>
</evidence>
<dbReference type="Proteomes" id="UP000673691">
    <property type="component" value="Unassembled WGS sequence"/>
</dbReference>
<feature type="region of interest" description="Disordered" evidence="1">
    <location>
        <begin position="236"/>
        <end position="260"/>
    </location>
</feature>
<dbReference type="EMBL" id="JAEFCI010011455">
    <property type="protein sequence ID" value="KAG5456615.1"/>
    <property type="molecule type" value="Genomic_DNA"/>
</dbReference>
<feature type="compositionally biased region" description="Basic and acidic residues" evidence="1">
    <location>
        <begin position="146"/>
        <end position="160"/>
    </location>
</feature>
<organism evidence="2 3">
    <name type="scientific">Olpidium bornovanus</name>
    <dbReference type="NCBI Taxonomy" id="278681"/>
    <lineage>
        <taxon>Eukaryota</taxon>
        <taxon>Fungi</taxon>
        <taxon>Fungi incertae sedis</taxon>
        <taxon>Olpidiomycota</taxon>
        <taxon>Olpidiomycotina</taxon>
        <taxon>Olpidiomycetes</taxon>
        <taxon>Olpidiales</taxon>
        <taxon>Olpidiaceae</taxon>
        <taxon>Olpidium</taxon>
    </lineage>
</organism>
<evidence type="ECO:0000256" key="1">
    <source>
        <dbReference type="SAM" id="MobiDB-lite"/>
    </source>
</evidence>
<evidence type="ECO:0000313" key="2">
    <source>
        <dbReference type="EMBL" id="KAG5456615.1"/>
    </source>
</evidence>
<dbReference type="AlphaFoldDB" id="A0A8H7ZP31"/>